<proteinExistence type="predicted"/>
<organism evidence="1">
    <name type="scientific">Daphnia magna</name>
    <dbReference type="NCBI Taxonomy" id="35525"/>
    <lineage>
        <taxon>Eukaryota</taxon>
        <taxon>Metazoa</taxon>
        <taxon>Ecdysozoa</taxon>
        <taxon>Arthropoda</taxon>
        <taxon>Crustacea</taxon>
        <taxon>Branchiopoda</taxon>
        <taxon>Diplostraca</taxon>
        <taxon>Cladocera</taxon>
        <taxon>Anomopoda</taxon>
        <taxon>Daphniidae</taxon>
        <taxon>Daphnia</taxon>
    </lineage>
</organism>
<protein>
    <submittedName>
        <fullName evidence="1">Uncharacterized protein</fullName>
    </submittedName>
</protein>
<reference evidence="1" key="1">
    <citation type="submission" date="2015-10" db="EMBL/GenBank/DDBJ databases">
        <title>EvidentialGene: Evidence-directed Construction of Complete mRNA Transcriptomes without Genomes.</title>
        <authorList>
            <person name="Gilbert D.G."/>
        </authorList>
    </citation>
    <scope>NUCLEOTIDE SEQUENCE</scope>
</reference>
<dbReference type="EMBL" id="GDIQ01014592">
    <property type="protein sequence ID" value="JAN80145.1"/>
    <property type="molecule type" value="Transcribed_RNA"/>
</dbReference>
<name>A0A0P6BFR0_9CRUS</name>
<accession>A0A0P6BFR0</accession>
<sequence>MTMTVKLQATRKIMNSLRFFLLRRMWCYNDQSDNLVSIAIFFRALLFLPSSSIFSLTV</sequence>
<dbReference type="AlphaFoldDB" id="A0A0P6BFR0"/>
<evidence type="ECO:0000313" key="1">
    <source>
        <dbReference type="EMBL" id="JAN80145.1"/>
    </source>
</evidence>